<keyword evidence="6" id="KW-0997">Cell inner membrane</keyword>
<evidence type="ECO:0000256" key="1">
    <source>
        <dbReference type="ARBA" id="ARBA00004429"/>
    </source>
</evidence>
<accession>A0A0F9JKD8</accession>
<comment type="subcellular location">
    <subcellularLocation>
        <location evidence="1">Cell inner membrane</location>
        <topology evidence="1">Multi-pass membrane protein</topology>
    </subcellularLocation>
</comment>
<keyword evidence="7" id="KW-0808">Transferase</keyword>
<dbReference type="EMBL" id="LAZR01009844">
    <property type="protein sequence ID" value="KKM70294.1"/>
    <property type="molecule type" value="Genomic_DNA"/>
</dbReference>
<evidence type="ECO:0000313" key="21">
    <source>
        <dbReference type="EMBL" id="KKM70294.1"/>
    </source>
</evidence>
<dbReference type="FunFam" id="3.40.50.300:FF:000527">
    <property type="entry name" value="Tyrosine-protein kinase etk"/>
    <property type="match status" value="1"/>
</dbReference>
<dbReference type="AlphaFoldDB" id="A0A0F9JKD8"/>
<keyword evidence="12 17" id="KW-1133">Transmembrane helix</keyword>
<dbReference type="NCBIfam" id="TIGR01007">
    <property type="entry name" value="eps_fam"/>
    <property type="match status" value="1"/>
</dbReference>
<evidence type="ECO:0000256" key="12">
    <source>
        <dbReference type="ARBA" id="ARBA00022989"/>
    </source>
</evidence>
<feature type="coiled-coil region" evidence="16">
    <location>
        <begin position="242"/>
        <end position="272"/>
    </location>
</feature>
<dbReference type="Pfam" id="PF02706">
    <property type="entry name" value="Wzz"/>
    <property type="match status" value="1"/>
</dbReference>
<dbReference type="GO" id="GO:0004715">
    <property type="term" value="F:non-membrane spanning protein tyrosine kinase activity"/>
    <property type="evidence" value="ECO:0007669"/>
    <property type="project" value="UniProtKB-EC"/>
</dbReference>
<feature type="domain" description="AAA" evidence="19">
    <location>
        <begin position="534"/>
        <end position="675"/>
    </location>
</feature>
<evidence type="ECO:0000256" key="5">
    <source>
        <dbReference type="ARBA" id="ARBA00022475"/>
    </source>
</evidence>
<feature type="domain" description="Polysaccharide chain length determinant N-terminal" evidence="18">
    <location>
        <begin position="4"/>
        <end position="92"/>
    </location>
</feature>
<dbReference type="Pfam" id="PF13807">
    <property type="entry name" value="GNVR"/>
    <property type="match status" value="1"/>
</dbReference>
<dbReference type="GO" id="GO:0042802">
    <property type="term" value="F:identical protein binding"/>
    <property type="evidence" value="ECO:0007669"/>
    <property type="project" value="UniProtKB-ARBA"/>
</dbReference>
<protein>
    <recommendedName>
        <fullName evidence="4">non-specific protein-tyrosine kinase</fullName>
        <ecNumber evidence="4">2.7.10.2</ecNumber>
    </recommendedName>
</protein>
<evidence type="ECO:0000256" key="6">
    <source>
        <dbReference type="ARBA" id="ARBA00022519"/>
    </source>
</evidence>
<comment type="similarity">
    <text evidence="2">Belongs to the CpsD/CapB family.</text>
</comment>
<organism evidence="21">
    <name type="scientific">marine sediment metagenome</name>
    <dbReference type="NCBI Taxonomy" id="412755"/>
    <lineage>
        <taxon>unclassified sequences</taxon>
        <taxon>metagenomes</taxon>
        <taxon>ecological metagenomes</taxon>
    </lineage>
</organism>
<evidence type="ECO:0000256" key="13">
    <source>
        <dbReference type="ARBA" id="ARBA00023136"/>
    </source>
</evidence>
<name>A0A0F9JKD8_9ZZZZ</name>
<dbReference type="InterPro" id="IPR032807">
    <property type="entry name" value="GNVR"/>
</dbReference>
<evidence type="ECO:0000259" key="18">
    <source>
        <dbReference type="Pfam" id="PF02706"/>
    </source>
</evidence>
<keyword evidence="9" id="KW-0547">Nucleotide-binding</keyword>
<dbReference type="InterPro" id="IPR003856">
    <property type="entry name" value="LPS_length_determ_N"/>
</dbReference>
<keyword evidence="10" id="KW-0418">Kinase</keyword>
<dbReference type="InterPro" id="IPR050445">
    <property type="entry name" value="Bact_polysacc_biosynth/exp"/>
</dbReference>
<evidence type="ECO:0000256" key="2">
    <source>
        <dbReference type="ARBA" id="ARBA00007316"/>
    </source>
</evidence>
<dbReference type="PANTHER" id="PTHR32309">
    <property type="entry name" value="TYROSINE-PROTEIN KINASE"/>
    <property type="match status" value="1"/>
</dbReference>
<keyword evidence="8 17" id="KW-0812">Transmembrane</keyword>
<evidence type="ECO:0000259" key="20">
    <source>
        <dbReference type="Pfam" id="PF13807"/>
    </source>
</evidence>
<evidence type="ECO:0000256" key="10">
    <source>
        <dbReference type="ARBA" id="ARBA00022777"/>
    </source>
</evidence>
<evidence type="ECO:0000256" key="9">
    <source>
        <dbReference type="ARBA" id="ARBA00022741"/>
    </source>
</evidence>
<keyword evidence="11" id="KW-0067">ATP-binding</keyword>
<comment type="similarity">
    <text evidence="3">Belongs to the etk/wzc family.</text>
</comment>
<evidence type="ECO:0000256" key="16">
    <source>
        <dbReference type="SAM" id="Coils"/>
    </source>
</evidence>
<evidence type="ECO:0000256" key="3">
    <source>
        <dbReference type="ARBA" id="ARBA00008883"/>
    </source>
</evidence>
<dbReference type="Pfam" id="PF13614">
    <property type="entry name" value="AAA_31"/>
    <property type="match status" value="1"/>
</dbReference>
<keyword evidence="16" id="KW-0175">Coiled coil</keyword>
<evidence type="ECO:0000256" key="15">
    <source>
        <dbReference type="ARBA" id="ARBA00051245"/>
    </source>
</evidence>
<dbReference type="GO" id="GO:0005886">
    <property type="term" value="C:plasma membrane"/>
    <property type="evidence" value="ECO:0007669"/>
    <property type="project" value="UniProtKB-SubCell"/>
</dbReference>
<keyword evidence="13 17" id="KW-0472">Membrane</keyword>
<dbReference type="CDD" id="cd05387">
    <property type="entry name" value="BY-kinase"/>
    <property type="match status" value="1"/>
</dbReference>
<reference evidence="21" key="1">
    <citation type="journal article" date="2015" name="Nature">
        <title>Complex archaea that bridge the gap between prokaryotes and eukaryotes.</title>
        <authorList>
            <person name="Spang A."/>
            <person name="Saw J.H."/>
            <person name="Jorgensen S.L."/>
            <person name="Zaremba-Niedzwiedzka K."/>
            <person name="Martijn J."/>
            <person name="Lind A.E."/>
            <person name="van Eijk R."/>
            <person name="Schleper C."/>
            <person name="Guy L."/>
            <person name="Ettema T.J."/>
        </authorList>
    </citation>
    <scope>NUCLEOTIDE SEQUENCE</scope>
</reference>
<dbReference type="Gene3D" id="3.40.50.300">
    <property type="entry name" value="P-loop containing nucleotide triphosphate hydrolases"/>
    <property type="match status" value="1"/>
</dbReference>
<dbReference type="InterPro" id="IPR025669">
    <property type="entry name" value="AAA_dom"/>
</dbReference>
<gene>
    <name evidence="21" type="ORF">LCGC14_1442160</name>
</gene>
<dbReference type="InterPro" id="IPR005702">
    <property type="entry name" value="Wzc-like_C"/>
</dbReference>
<evidence type="ECO:0000256" key="4">
    <source>
        <dbReference type="ARBA" id="ARBA00011903"/>
    </source>
</evidence>
<evidence type="ECO:0000256" key="14">
    <source>
        <dbReference type="ARBA" id="ARBA00023137"/>
    </source>
</evidence>
<keyword evidence="14" id="KW-0829">Tyrosine-protein kinase</keyword>
<dbReference type="PANTHER" id="PTHR32309:SF13">
    <property type="entry name" value="FERRIC ENTEROBACTIN TRANSPORT PROTEIN FEPE"/>
    <property type="match status" value="1"/>
</dbReference>
<keyword evidence="5" id="KW-1003">Cell membrane</keyword>
<evidence type="ECO:0000256" key="7">
    <source>
        <dbReference type="ARBA" id="ARBA00022679"/>
    </source>
</evidence>
<dbReference type="InterPro" id="IPR027417">
    <property type="entry name" value="P-loop_NTPase"/>
</dbReference>
<evidence type="ECO:0000256" key="11">
    <source>
        <dbReference type="ARBA" id="ARBA00022840"/>
    </source>
</evidence>
<feature type="transmembrane region" description="Helical" evidence="17">
    <location>
        <begin position="21"/>
        <end position="44"/>
    </location>
</feature>
<dbReference type="GO" id="GO:0005524">
    <property type="term" value="F:ATP binding"/>
    <property type="evidence" value="ECO:0007669"/>
    <property type="project" value="UniProtKB-KW"/>
</dbReference>
<evidence type="ECO:0000256" key="17">
    <source>
        <dbReference type="SAM" id="Phobius"/>
    </source>
</evidence>
<evidence type="ECO:0000256" key="8">
    <source>
        <dbReference type="ARBA" id="ARBA00022692"/>
    </source>
</evidence>
<proteinExistence type="inferred from homology"/>
<dbReference type="SUPFAM" id="SSF52540">
    <property type="entry name" value="P-loop containing nucleoside triphosphate hydrolases"/>
    <property type="match status" value="1"/>
</dbReference>
<comment type="catalytic activity">
    <reaction evidence="15">
        <text>L-tyrosyl-[protein] + ATP = O-phospho-L-tyrosyl-[protein] + ADP + H(+)</text>
        <dbReference type="Rhea" id="RHEA:10596"/>
        <dbReference type="Rhea" id="RHEA-COMP:10136"/>
        <dbReference type="Rhea" id="RHEA-COMP:20101"/>
        <dbReference type="ChEBI" id="CHEBI:15378"/>
        <dbReference type="ChEBI" id="CHEBI:30616"/>
        <dbReference type="ChEBI" id="CHEBI:46858"/>
        <dbReference type="ChEBI" id="CHEBI:61978"/>
        <dbReference type="ChEBI" id="CHEBI:456216"/>
        <dbReference type="EC" id="2.7.10.2"/>
    </reaction>
</comment>
<feature type="domain" description="Tyrosine-protein kinase G-rich" evidence="20">
    <location>
        <begin position="379"/>
        <end position="449"/>
    </location>
</feature>
<dbReference type="EC" id="2.7.10.2" evidence="4"/>
<evidence type="ECO:0000259" key="19">
    <source>
        <dbReference type="Pfam" id="PF13614"/>
    </source>
</evidence>
<sequence length="721" mass="81419">MQQQEIHLRDYFRILRKRRHVVLTFFFITLALVILFTFTASPLYKADTRLLIEKSEQYTITEYGFTVYDPEFYSTQYKIIKSRPVARKVYDSLKDNELFIKHFEESPGEGGLAAMIKGLLPGGGPEDEGADPEAAKRKLIVETILENISVNPEVDTRLVTVSYLSGNPDLARLVVNTLANAYIEALFELRMDSSQRALQWMSRKVEEERNKLDDSESGLQAYMKANDIVTLEDRIAIVPQKLLELSTQLTRSETRRKELETLRNKIRSLKAAGKDLDSLPAIASDKTVASLRGQVLKGEQRITEFSKKYGQKHPLMIESVGDLRVLREKKEQEIGRVVKSVENEYDLALSNEHNIRRLLSETKLEAHGINEKFVKYNSLKREVDTNRKLFESLLQKMHKERIEEEGQTVNVMLVETAETPSYPESPKKALNLIIGFMIGILGGAMLAFFFEYFDNTVKAAEDAEEKLGIPVLGMVSHLRREKKGKERHIERIVIEEPKSSFAENYKALRTAIMLSSAESTPKTLLITSMGPAEGKTATAVNLALVVAQSVGKVLLVDTDLRKPRIHNIFGFSNKSGLSTYLVGSNAKIIKEGPSPNINIVTSGPLPPNPSELLGSEKFARFLSSMQERYDVLIFDSPPVLTVTDSLVLSKYVDGTIVVARAAKTSYEAVRKGLRQLNDVGSNVLGLLINAIDARKGGYYYNYYYYHDYNYYYSAKDEEGEE</sequence>
<comment type="caution">
    <text evidence="21">The sequence shown here is derived from an EMBL/GenBank/DDBJ whole genome shotgun (WGS) entry which is preliminary data.</text>
</comment>
<feature type="transmembrane region" description="Helical" evidence="17">
    <location>
        <begin position="429"/>
        <end position="450"/>
    </location>
</feature>